<organism evidence="4 5">
    <name type="scientific">Virgisporangium ochraceum</name>
    <dbReference type="NCBI Taxonomy" id="65505"/>
    <lineage>
        <taxon>Bacteria</taxon>
        <taxon>Bacillati</taxon>
        <taxon>Actinomycetota</taxon>
        <taxon>Actinomycetes</taxon>
        <taxon>Micromonosporales</taxon>
        <taxon>Micromonosporaceae</taxon>
        <taxon>Virgisporangium</taxon>
    </lineage>
</organism>
<dbReference type="RefSeq" id="WP_203927345.1">
    <property type="nucleotide sequence ID" value="NZ_BOPH01000025.1"/>
</dbReference>
<dbReference type="SUPFAM" id="SSF51735">
    <property type="entry name" value="NAD(P)-binding Rossmann-fold domains"/>
    <property type="match status" value="1"/>
</dbReference>
<dbReference type="AlphaFoldDB" id="A0A8J3ZQX4"/>
<evidence type="ECO:0000313" key="5">
    <source>
        <dbReference type="Proteomes" id="UP000635606"/>
    </source>
</evidence>
<dbReference type="GO" id="GO:0000166">
    <property type="term" value="F:nucleotide binding"/>
    <property type="evidence" value="ECO:0007669"/>
    <property type="project" value="InterPro"/>
</dbReference>
<accession>A0A8J3ZQX4</accession>
<protein>
    <submittedName>
        <fullName evidence="4">Oxidoreductase</fullName>
    </submittedName>
</protein>
<dbReference type="InterPro" id="IPR036291">
    <property type="entry name" value="NAD(P)-bd_dom_sf"/>
</dbReference>
<dbReference type="SUPFAM" id="SSF55347">
    <property type="entry name" value="Glyceraldehyde-3-phosphate dehydrogenase-like, C-terminal domain"/>
    <property type="match status" value="1"/>
</dbReference>
<dbReference type="InterPro" id="IPR000683">
    <property type="entry name" value="Gfo/Idh/MocA-like_OxRdtase_N"/>
</dbReference>
<evidence type="ECO:0000259" key="3">
    <source>
        <dbReference type="Pfam" id="PF22725"/>
    </source>
</evidence>
<dbReference type="Gene3D" id="3.40.50.720">
    <property type="entry name" value="NAD(P)-binding Rossmann-like Domain"/>
    <property type="match status" value="1"/>
</dbReference>
<evidence type="ECO:0000256" key="1">
    <source>
        <dbReference type="ARBA" id="ARBA00023002"/>
    </source>
</evidence>
<reference evidence="4" key="1">
    <citation type="submission" date="2021-01" db="EMBL/GenBank/DDBJ databases">
        <title>Whole genome shotgun sequence of Virgisporangium ochraceum NBRC 16418.</title>
        <authorList>
            <person name="Komaki H."/>
            <person name="Tamura T."/>
        </authorList>
    </citation>
    <scope>NUCLEOTIDE SEQUENCE</scope>
    <source>
        <strain evidence="4">NBRC 16418</strain>
    </source>
</reference>
<proteinExistence type="predicted"/>
<evidence type="ECO:0000259" key="2">
    <source>
        <dbReference type="Pfam" id="PF01408"/>
    </source>
</evidence>
<dbReference type="InterPro" id="IPR050463">
    <property type="entry name" value="Gfo/Idh/MocA_oxidrdct_glycsds"/>
</dbReference>
<evidence type="ECO:0000313" key="4">
    <source>
        <dbReference type="EMBL" id="GIJ67383.1"/>
    </source>
</evidence>
<comment type="caution">
    <text evidence="4">The sequence shown here is derived from an EMBL/GenBank/DDBJ whole genome shotgun (WGS) entry which is preliminary data.</text>
</comment>
<dbReference type="EMBL" id="BOPH01000025">
    <property type="protein sequence ID" value="GIJ67383.1"/>
    <property type="molecule type" value="Genomic_DNA"/>
</dbReference>
<dbReference type="PANTHER" id="PTHR43818">
    <property type="entry name" value="BCDNA.GH03377"/>
    <property type="match status" value="1"/>
</dbReference>
<dbReference type="Pfam" id="PF22725">
    <property type="entry name" value="GFO_IDH_MocA_C3"/>
    <property type="match status" value="1"/>
</dbReference>
<dbReference type="InterPro" id="IPR055170">
    <property type="entry name" value="GFO_IDH_MocA-like_dom"/>
</dbReference>
<gene>
    <name evidence="4" type="ORF">Voc01_023000</name>
</gene>
<dbReference type="PANTHER" id="PTHR43818:SF11">
    <property type="entry name" value="BCDNA.GH03377"/>
    <property type="match status" value="1"/>
</dbReference>
<dbReference type="Proteomes" id="UP000635606">
    <property type="component" value="Unassembled WGS sequence"/>
</dbReference>
<sequence length="376" mass="39705">MNRAVALIGASGHGLWHRRLIERTPGLRLCAVSDVRPPQQDPDAPLDGVAVFTDHTDMLAATGPDAVVICTPPHTHLPIARDVLRAGYDVLLEKPPVASLAEHASLALEAEQAKLPVQVNFQALGSAALARLVDGIAAGVLGEVEAIGVAGTWWRPPAYWVRSPWSGKRILDGRPVIDGALLNAFAHAVMQGLAVAAGAGWGAPVLAEVQRYRAGQIEVEDTGCVRLTFPNDRRLTVAVTLASRQFRAGDITVTGSAGSAVLEYPTDRLRLPGAGWTLVPGREDLLLNLLAHRDDPEVPLRAELERTRAFTAVLEAVVAAPPPVPVDPRFLVSHDGGLAIDGVEPAVAAAAAAGALFSETAFPWTAPATTYEHRLA</sequence>
<keyword evidence="5" id="KW-1185">Reference proteome</keyword>
<name>A0A8J3ZQX4_9ACTN</name>
<feature type="domain" description="Gfo/Idh/MocA-like oxidoreductase N-terminal" evidence="2">
    <location>
        <begin position="5"/>
        <end position="121"/>
    </location>
</feature>
<dbReference type="Pfam" id="PF01408">
    <property type="entry name" value="GFO_IDH_MocA"/>
    <property type="match status" value="1"/>
</dbReference>
<feature type="domain" description="GFO/IDH/MocA-like oxidoreductase" evidence="3">
    <location>
        <begin position="136"/>
        <end position="260"/>
    </location>
</feature>
<dbReference type="Gene3D" id="3.30.360.10">
    <property type="entry name" value="Dihydrodipicolinate Reductase, domain 2"/>
    <property type="match status" value="1"/>
</dbReference>
<dbReference type="GO" id="GO:0016491">
    <property type="term" value="F:oxidoreductase activity"/>
    <property type="evidence" value="ECO:0007669"/>
    <property type="project" value="UniProtKB-KW"/>
</dbReference>
<keyword evidence="1" id="KW-0560">Oxidoreductase</keyword>